<keyword evidence="3" id="KW-0132">Cell division</keyword>
<evidence type="ECO:0000313" key="8">
    <source>
        <dbReference type="Proteomes" id="UP000621266"/>
    </source>
</evidence>
<reference evidence="7 8" key="1">
    <citation type="submission" date="2019-10" db="EMBL/GenBank/DDBJ databases">
        <title>Streptomyces tenebrisbrunneis sp.nov., an endogenous actinomycete isolated from of Lycium ruthenicum.</title>
        <authorList>
            <person name="Ma L."/>
        </authorList>
    </citation>
    <scope>NUCLEOTIDE SEQUENCE [LARGE SCALE GENOMIC DNA]</scope>
    <source>
        <strain evidence="7 8">TRM 66187</strain>
    </source>
</reference>
<evidence type="ECO:0000256" key="1">
    <source>
        <dbReference type="ARBA" id="ARBA00004431"/>
    </source>
</evidence>
<evidence type="ECO:0000256" key="3">
    <source>
        <dbReference type="ARBA" id="ARBA00022618"/>
    </source>
</evidence>
<dbReference type="RefSeq" id="WP_156205000.1">
    <property type="nucleotide sequence ID" value="NZ_WHPN01000048.1"/>
</dbReference>
<keyword evidence="6" id="KW-0131">Cell cycle</keyword>
<protein>
    <submittedName>
        <fullName evidence="7">SsgA family sporulation/cell division regulator</fullName>
    </submittedName>
</protein>
<dbReference type="EMBL" id="WHPN01000048">
    <property type="protein sequence ID" value="KAF4410674.1"/>
    <property type="molecule type" value="Genomic_DNA"/>
</dbReference>
<comment type="caution">
    <text evidence="7">The sequence shown here is derived from an EMBL/GenBank/DDBJ whole genome shotgun (WGS) entry which is preliminary data.</text>
</comment>
<comment type="similarity">
    <text evidence="2">Belongs to the SsgA family.</text>
</comment>
<evidence type="ECO:0000256" key="5">
    <source>
        <dbReference type="ARBA" id="ARBA00023210"/>
    </source>
</evidence>
<evidence type="ECO:0000256" key="6">
    <source>
        <dbReference type="ARBA" id="ARBA00023306"/>
    </source>
</evidence>
<keyword evidence="5" id="KW-0717">Septation</keyword>
<name>A0ABQ7FRY2_9ACTN</name>
<proteinExistence type="inferred from homology"/>
<dbReference type="Pfam" id="PF04686">
    <property type="entry name" value="SsgA"/>
    <property type="match status" value="1"/>
</dbReference>
<keyword evidence="8" id="KW-1185">Reference proteome</keyword>
<dbReference type="InterPro" id="IPR038658">
    <property type="entry name" value="SsgB_sf"/>
</dbReference>
<sequence length="158" mass="17405">MIDDEPPAVPPRRSSAWLCTAHLLLHTISPGRSVPVPACLAYSADDPYTVYLDSHTDTETPVTWVLSRELLTAGTRRRTGAGAVSVYPGHDDTDSLYLRLALHGGTAEGDTALLRVQASDMKAFLRWTEHIVPPGRESEYVDVDPLIRQLLDEDPEDD</sequence>
<evidence type="ECO:0000256" key="2">
    <source>
        <dbReference type="ARBA" id="ARBA00009323"/>
    </source>
</evidence>
<dbReference type="InterPro" id="IPR006776">
    <property type="entry name" value="SsgB"/>
</dbReference>
<comment type="subcellular location">
    <subcellularLocation>
        <location evidence="1">Cell septum</location>
    </subcellularLocation>
</comment>
<keyword evidence="4" id="KW-0749">Sporulation</keyword>
<evidence type="ECO:0000256" key="4">
    <source>
        <dbReference type="ARBA" id="ARBA00022969"/>
    </source>
</evidence>
<organism evidence="7 8">
    <name type="scientific">Streptomyces lycii</name>
    <dbReference type="NCBI Taxonomy" id="2654337"/>
    <lineage>
        <taxon>Bacteria</taxon>
        <taxon>Bacillati</taxon>
        <taxon>Actinomycetota</taxon>
        <taxon>Actinomycetes</taxon>
        <taxon>Kitasatosporales</taxon>
        <taxon>Streptomycetaceae</taxon>
        <taxon>Streptomyces</taxon>
    </lineage>
</organism>
<dbReference type="Gene3D" id="2.30.31.20">
    <property type="entry name" value="Sporulation-specific cell division protein SsgB"/>
    <property type="match status" value="1"/>
</dbReference>
<evidence type="ECO:0000313" key="7">
    <source>
        <dbReference type="EMBL" id="KAF4410674.1"/>
    </source>
</evidence>
<gene>
    <name evidence="7" type="ORF">GCU69_02535</name>
</gene>
<dbReference type="Proteomes" id="UP000621266">
    <property type="component" value="Unassembled WGS sequence"/>
</dbReference>
<accession>A0ABQ7FRY2</accession>